<feature type="compositionally biased region" description="Polar residues" evidence="2">
    <location>
        <begin position="134"/>
        <end position="143"/>
    </location>
</feature>
<keyword evidence="1" id="KW-0175">Coiled coil</keyword>
<name>A0A158QCI8_HYMDI</name>
<feature type="region of interest" description="Disordered" evidence="2">
    <location>
        <begin position="227"/>
        <end position="254"/>
    </location>
</feature>
<dbReference type="Proteomes" id="UP000274504">
    <property type="component" value="Unassembled WGS sequence"/>
</dbReference>
<dbReference type="OrthoDB" id="10007333at2759"/>
<sequence length="665" mass="74955">MKNFNFLRPYFDVYESELQQLVIDLDNLVERKKLEWTDKIKQSEAKLAEERKLHNQTKSIIALKEVKIAKLVQLSKALEANNEAAKSEYQAQMTNLNKSLDIMAENLAKLQAKYDKWRSRSVARRQSRQNVQVPNTQPSQISKSVQTNPIRLNNDILSQLSAKSIEINHNREHLNSIELAFRLEIQRFESQLNELMALKGLQDKEIQRLKERQPSKPTTRNIRIQWSSSQSVTTRETSNQVDIRPRTHSTSTLTDSKYLQPSESDVVVQNLEEEIHQKSSRIRELEEAYSVAMEMMETLRSELVENKTLLAEKCAELSQDKFRMRPRRQRDFCSKACQSESIGLCDREIDAKSIKVQNVGCQTEDANVPSEAVPGFLTDALVGLDKIQGSDSSIAWNDNILSDDYMDTAGQEIGDSHLNTRGVATINTQNEVNVSVDIADASGEGGTDFQALMVELKSAEDLWANQLGGNSPRSSPTWSPNEQKDKFKQTIKDTASAPVICDDMTVPITTATVTVLNSDDAYSPVSWHSDEKQRTNRNGKQKIPIQPPEIASTLDHAYNNSFGTQNFLKEVPHVSSGAPQSSTFTLTSVIGPGDTWNDRNCTDGSKSPKESGNMRGDSFYCLSMWNDDDVEQLAVQFLANEREHSAQLEAAIERHLEQLRLEVAS</sequence>
<feature type="coiled-coil region" evidence="1">
    <location>
        <begin position="68"/>
        <end position="120"/>
    </location>
</feature>
<organism evidence="5">
    <name type="scientific">Hymenolepis diminuta</name>
    <name type="common">Rat tapeworm</name>
    <dbReference type="NCBI Taxonomy" id="6216"/>
    <lineage>
        <taxon>Eukaryota</taxon>
        <taxon>Metazoa</taxon>
        <taxon>Spiralia</taxon>
        <taxon>Lophotrochozoa</taxon>
        <taxon>Platyhelminthes</taxon>
        <taxon>Cestoda</taxon>
        <taxon>Eucestoda</taxon>
        <taxon>Cyclophyllidea</taxon>
        <taxon>Hymenolepididae</taxon>
        <taxon>Hymenolepis</taxon>
    </lineage>
</organism>
<feature type="region of interest" description="Disordered" evidence="2">
    <location>
        <begin position="521"/>
        <end position="544"/>
    </location>
</feature>
<gene>
    <name evidence="3" type="ORF">HDID_LOCUS1564</name>
</gene>
<accession>A0A158QCI8</accession>
<dbReference type="STRING" id="6216.A0A158QCI8"/>
<proteinExistence type="predicted"/>
<dbReference type="AlphaFoldDB" id="A0A158QCI8"/>
<dbReference type="WBParaSite" id="HDID_0000156301-mRNA-1">
    <property type="protein sequence ID" value="HDID_0000156301-mRNA-1"/>
    <property type="gene ID" value="HDID_0000156301"/>
</dbReference>
<evidence type="ECO:0000313" key="4">
    <source>
        <dbReference type="Proteomes" id="UP000274504"/>
    </source>
</evidence>
<evidence type="ECO:0000313" key="3">
    <source>
        <dbReference type="EMBL" id="VDL19025.1"/>
    </source>
</evidence>
<feature type="region of interest" description="Disordered" evidence="2">
    <location>
        <begin position="123"/>
        <end position="143"/>
    </location>
</feature>
<reference evidence="3 4" key="2">
    <citation type="submission" date="2018-11" db="EMBL/GenBank/DDBJ databases">
        <authorList>
            <consortium name="Pathogen Informatics"/>
        </authorList>
    </citation>
    <scope>NUCLEOTIDE SEQUENCE [LARGE SCALE GENOMIC DNA]</scope>
</reference>
<evidence type="ECO:0000256" key="2">
    <source>
        <dbReference type="SAM" id="MobiDB-lite"/>
    </source>
</evidence>
<feature type="coiled-coil region" evidence="1">
    <location>
        <begin position="268"/>
        <end position="302"/>
    </location>
</feature>
<protein>
    <submittedName>
        <fullName evidence="5">Centrosomal protein of 63 kDa</fullName>
    </submittedName>
</protein>
<feature type="compositionally biased region" description="Polar residues" evidence="2">
    <location>
        <begin position="227"/>
        <end position="241"/>
    </location>
</feature>
<evidence type="ECO:0000313" key="5">
    <source>
        <dbReference type="WBParaSite" id="HDID_0000156301-mRNA-1"/>
    </source>
</evidence>
<evidence type="ECO:0000256" key="1">
    <source>
        <dbReference type="SAM" id="Coils"/>
    </source>
</evidence>
<dbReference type="EMBL" id="UYSG01000300">
    <property type="protein sequence ID" value="VDL19025.1"/>
    <property type="molecule type" value="Genomic_DNA"/>
</dbReference>
<reference evidence="5" key="1">
    <citation type="submission" date="2016-04" db="UniProtKB">
        <authorList>
            <consortium name="WormBaseParasite"/>
        </authorList>
    </citation>
    <scope>IDENTIFICATION</scope>
</reference>